<organism evidence="2 3">
    <name type="scientific">Apatococcus fuscideae</name>
    <dbReference type="NCBI Taxonomy" id="2026836"/>
    <lineage>
        <taxon>Eukaryota</taxon>
        <taxon>Viridiplantae</taxon>
        <taxon>Chlorophyta</taxon>
        <taxon>core chlorophytes</taxon>
        <taxon>Trebouxiophyceae</taxon>
        <taxon>Chlorellales</taxon>
        <taxon>Chlorellaceae</taxon>
        <taxon>Apatococcus</taxon>
    </lineage>
</organism>
<accession>A0AAW1TG78</accession>
<dbReference type="AlphaFoldDB" id="A0AAW1TG78"/>
<proteinExistence type="predicted"/>
<dbReference type="Proteomes" id="UP001485043">
    <property type="component" value="Unassembled WGS sequence"/>
</dbReference>
<gene>
    <name evidence="2" type="ORF">WJX84_006133</name>
</gene>
<keyword evidence="3" id="KW-1185">Reference proteome</keyword>
<sequence length="137" mass="15315">MTDGLKSDDLKLRLRDFEATVDPDDPQQVELLEKIRTQTLALQQSRGDWSKPSTFRSWNEETKPLERSPLELESYRDYARAQRAPLALEASSLAQNTLANSTTGCSSSVLSHKLSARRLVKEESRDAFSGSEAVAES</sequence>
<dbReference type="EMBL" id="JALJOV010000024">
    <property type="protein sequence ID" value="KAK9868525.1"/>
    <property type="molecule type" value="Genomic_DNA"/>
</dbReference>
<evidence type="ECO:0000313" key="2">
    <source>
        <dbReference type="EMBL" id="KAK9868525.1"/>
    </source>
</evidence>
<protein>
    <submittedName>
        <fullName evidence="2">Uncharacterized protein</fullName>
    </submittedName>
</protein>
<comment type="caution">
    <text evidence="2">The sequence shown here is derived from an EMBL/GenBank/DDBJ whole genome shotgun (WGS) entry which is preliminary data.</text>
</comment>
<evidence type="ECO:0000313" key="3">
    <source>
        <dbReference type="Proteomes" id="UP001485043"/>
    </source>
</evidence>
<reference evidence="2 3" key="1">
    <citation type="journal article" date="2024" name="Nat. Commun.">
        <title>Phylogenomics reveals the evolutionary origins of lichenization in chlorophyte algae.</title>
        <authorList>
            <person name="Puginier C."/>
            <person name="Libourel C."/>
            <person name="Otte J."/>
            <person name="Skaloud P."/>
            <person name="Haon M."/>
            <person name="Grisel S."/>
            <person name="Petersen M."/>
            <person name="Berrin J.G."/>
            <person name="Delaux P.M."/>
            <person name="Dal Grande F."/>
            <person name="Keller J."/>
        </authorList>
    </citation>
    <scope>NUCLEOTIDE SEQUENCE [LARGE SCALE GENOMIC DNA]</scope>
    <source>
        <strain evidence="2 3">SAG 2523</strain>
    </source>
</reference>
<evidence type="ECO:0000256" key="1">
    <source>
        <dbReference type="SAM" id="MobiDB-lite"/>
    </source>
</evidence>
<name>A0AAW1TG78_9CHLO</name>
<feature type="compositionally biased region" description="Polar residues" evidence="1">
    <location>
        <begin position="43"/>
        <end position="57"/>
    </location>
</feature>
<feature type="region of interest" description="Disordered" evidence="1">
    <location>
        <begin position="43"/>
        <end position="63"/>
    </location>
</feature>